<feature type="domain" description="LIM zinc-binding" evidence="20">
    <location>
        <begin position="143"/>
        <end position="205"/>
    </location>
</feature>
<evidence type="ECO:0000259" key="21">
    <source>
        <dbReference type="PROSITE" id="PS51848"/>
    </source>
</evidence>
<dbReference type="CDD" id="cd09444">
    <property type="entry name" value="LIM_Mical_like_1"/>
    <property type="match status" value="1"/>
</dbReference>
<keyword evidence="13" id="KW-0472">Membrane</keyword>
<keyword evidence="14" id="KW-0206">Cytoskeleton</keyword>
<feature type="compositionally biased region" description="Polar residues" evidence="18">
    <location>
        <begin position="241"/>
        <end position="263"/>
    </location>
</feature>
<evidence type="ECO:0000256" key="14">
    <source>
        <dbReference type="ARBA" id="ARBA00023212"/>
    </source>
</evidence>
<dbReference type="Ensembl" id="ENSENLT00000035114.1">
    <property type="protein sequence ID" value="ENSENLP00000034180.1"/>
    <property type="gene ID" value="ENSENLG00000014960.1"/>
</dbReference>
<dbReference type="CDD" id="cd21253">
    <property type="entry name" value="CH_MICALL2"/>
    <property type="match status" value="1"/>
</dbReference>
<feature type="compositionally biased region" description="Basic and acidic residues" evidence="18">
    <location>
        <begin position="455"/>
        <end position="470"/>
    </location>
</feature>
<evidence type="ECO:0000256" key="7">
    <source>
        <dbReference type="ARBA" id="ARBA00022553"/>
    </source>
</evidence>
<dbReference type="FunFam" id="1.10.418.10:FF:000055">
    <property type="entry name" value="MICAL-like protein 2"/>
    <property type="match status" value="1"/>
</dbReference>
<dbReference type="SMART" id="SM01203">
    <property type="entry name" value="DUF3585"/>
    <property type="match status" value="1"/>
</dbReference>
<name>A0A665VR42_ECHNA</name>
<dbReference type="SUPFAM" id="SSF47576">
    <property type="entry name" value="Calponin-homology domain, CH-domain"/>
    <property type="match status" value="1"/>
</dbReference>
<evidence type="ECO:0000256" key="8">
    <source>
        <dbReference type="ARBA" id="ARBA00022723"/>
    </source>
</evidence>
<keyword evidence="9" id="KW-0967">Endosome</keyword>
<dbReference type="SMART" id="SM00132">
    <property type="entry name" value="LIM"/>
    <property type="match status" value="1"/>
</dbReference>
<evidence type="ECO:0000256" key="6">
    <source>
        <dbReference type="ARBA" id="ARBA00022490"/>
    </source>
</evidence>
<dbReference type="GO" id="GO:0005886">
    <property type="term" value="C:plasma membrane"/>
    <property type="evidence" value="ECO:0007669"/>
    <property type="project" value="UniProtKB-SubCell"/>
</dbReference>
<feature type="region of interest" description="Disordered" evidence="18">
    <location>
        <begin position="206"/>
        <end position="305"/>
    </location>
</feature>
<dbReference type="InterPro" id="IPR050540">
    <property type="entry name" value="F-actin_Monoox_Mical"/>
</dbReference>
<evidence type="ECO:0000256" key="16">
    <source>
        <dbReference type="PROSITE-ProRule" id="PRU00125"/>
    </source>
</evidence>
<keyword evidence="10 16" id="KW-0862">Zinc</keyword>
<keyword evidence="8 16" id="KW-0479">Metal-binding</keyword>
<dbReference type="PROSITE" id="PS50021">
    <property type="entry name" value="CH"/>
    <property type="match status" value="1"/>
</dbReference>
<dbReference type="PROSITE" id="PS00478">
    <property type="entry name" value="LIM_DOMAIN_1"/>
    <property type="match status" value="1"/>
</dbReference>
<evidence type="ECO:0000313" key="22">
    <source>
        <dbReference type="Ensembl" id="ENSENLP00000034180.1"/>
    </source>
</evidence>
<dbReference type="PANTHER" id="PTHR23167:SF89">
    <property type="entry name" value="MICAL-LIKE PROTEIN 1"/>
    <property type="match status" value="1"/>
</dbReference>
<organism evidence="22 23">
    <name type="scientific">Echeneis naucrates</name>
    <name type="common">Live sharksucker</name>
    <dbReference type="NCBI Taxonomy" id="173247"/>
    <lineage>
        <taxon>Eukaryota</taxon>
        <taxon>Metazoa</taxon>
        <taxon>Chordata</taxon>
        <taxon>Craniata</taxon>
        <taxon>Vertebrata</taxon>
        <taxon>Euteleostomi</taxon>
        <taxon>Actinopterygii</taxon>
        <taxon>Neopterygii</taxon>
        <taxon>Teleostei</taxon>
        <taxon>Neoteleostei</taxon>
        <taxon>Acanthomorphata</taxon>
        <taxon>Carangaria</taxon>
        <taxon>Carangiformes</taxon>
        <taxon>Echeneidae</taxon>
        <taxon>Echeneis</taxon>
    </lineage>
</organism>
<dbReference type="Gene3D" id="1.10.418.10">
    <property type="entry name" value="Calponin-like domain"/>
    <property type="match status" value="1"/>
</dbReference>
<evidence type="ECO:0000313" key="23">
    <source>
        <dbReference type="Proteomes" id="UP000472264"/>
    </source>
</evidence>
<evidence type="ECO:0000256" key="5">
    <source>
        <dbReference type="ARBA" id="ARBA00022475"/>
    </source>
</evidence>
<keyword evidence="12 17" id="KW-0175">Coiled coil</keyword>
<evidence type="ECO:0000256" key="9">
    <source>
        <dbReference type="ARBA" id="ARBA00022753"/>
    </source>
</evidence>
<dbReference type="InterPro" id="IPR001715">
    <property type="entry name" value="CH_dom"/>
</dbReference>
<dbReference type="Pfam" id="PF00307">
    <property type="entry name" value="CH"/>
    <property type="match status" value="1"/>
</dbReference>
<gene>
    <name evidence="22" type="primary">micall1a</name>
</gene>
<feature type="compositionally biased region" description="Pro residues" evidence="18">
    <location>
        <begin position="290"/>
        <end position="299"/>
    </location>
</feature>
<feature type="compositionally biased region" description="Basic residues" evidence="18">
    <location>
        <begin position="471"/>
        <end position="488"/>
    </location>
</feature>
<keyword evidence="15" id="KW-0966">Cell projection</keyword>
<dbReference type="PROSITE" id="PS51848">
    <property type="entry name" value="BMERB"/>
    <property type="match status" value="1"/>
</dbReference>
<evidence type="ECO:0000259" key="19">
    <source>
        <dbReference type="PROSITE" id="PS50021"/>
    </source>
</evidence>
<evidence type="ECO:0000259" key="20">
    <source>
        <dbReference type="PROSITE" id="PS50023"/>
    </source>
</evidence>
<reference evidence="22" key="1">
    <citation type="submission" date="2021-04" db="EMBL/GenBank/DDBJ databases">
        <authorList>
            <consortium name="Wellcome Sanger Institute Data Sharing"/>
        </authorList>
    </citation>
    <scope>NUCLEOTIDE SEQUENCE [LARGE SCALE GENOMIC DNA]</scope>
</reference>
<dbReference type="SMART" id="SM00033">
    <property type="entry name" value="CH"/>
    <property type="match status" value="1"/>
</dbReference>
<dbReference type="InterPro" id="IPR022735">
    <property type="entry name" value="bMERB_dom"/>
</dbReference>
<dbReference type="PANTHER" id="PTHR23167">
    <property type="entry name" value="CALPONIN HOMOLOGY DOMAIN-CONTAINING PROTEIN DDB_G0272472-RELATED"/>
    <property type="match status" value="1"/>
</dbReference>
<dbReference type="Pfam" id="PF12130">
    <property type="entry name" value="bMERB_dom"/>
    <property type="match status" value="1"/>
</dbReference>
<dbReference type="AlphaFoldDB" id="A0A665VR42"/>
<evidence type="ECO:0000256" key="15">
    <source>
        <dbReference type="ARBA" id="ARBA00023273"/>
    </source>
</evidence>
<protein>
    <submittedName>
        <fullName evidence="22">MICAL-like protein 1</fullName>
    </submittedName>
</protein>
<dbReference type="GO" id="GO:0055037">
    <property type="term" value="C:recycling endosome"/>
    <property type="evidence" value="ECO:0007669"/>
    <property type="project" value="UniProtKB-SubCell"/>
</dbReference>
<evidence type="ECO:0000256" key="3">
    <source>
        <dbReference type="ARBA" id="ARBA00004245"/>
    </source>
</evidence>
<evidence type="ECO:0000256" key="2">
    <source>
        <dbReference type="ARBA" id="ARBA00004202"/>
    </source>
</evidence>
<evidence type="ECO:0000256" key="1">
    <source>
        <dbReference type="ARBA" id="ARBA00004172"/>
    </source>
</evidence>
<comment type="subcellular location">
    <subcellularLocation>
        <location evidence="2">Cell membrane</location>
        <topology evidence="2">Peripheral membrane protein</topology>
    </subcellularLocation>
    <subcellularLocation>
        <location evidence="4">Cell projection</location>
    </subcellularLocation>
    <subcellularLocation>
        <location evidence="3">Cytoplasm</location>
        <location evidence="3">Cytoskeleton</location>
    </subcellularLocation>
    <subcellularLocation>
        <location evidence="1">Recycling endosome</location>
    </subcellularLocation>
</comment>
<dbReference type="Proteomes" id="UP000472264">
    <property type="component" value="Chromosome 1"/>
</dbReference>
<reference evidence="22" key="3">
    <citation type="submission" date="2025-09" db="UniProtKB">
        <authorList>
            <consortium name="Ensembl"/>
        </authorList>
    </citation>
    <scope>IDENTIFICATION</scope>
</reference>
<evidence type="ECO:0000256" key="11">
    <source>
        <dbReference type="ARBA" id="ARBA00023038"/>
    </source>
</evidence>
<sequence length="504" mass="57978">MMGSLKALQEWCRIQCENYNDVEIKDMSTSFRDGLAFCAIIHRYRPDLINFGTLSKENVYENNRLAFEVAETQLGIPALLDPEDMVSMKVPDRLSIITYVSQYYNFFNNKSQGWLAFFDLTSYSYIYSCHSSIAGVRRETLSSTCAACQKHVHLVQRILVDGKLYHRNCFRCSQCHSTLLPGSYKLGGDSGALVCTHHLARHALANQNGRPDLSKRPVAAQSVRTGRSTAPHTLSSEHVKSQTPSPVDRTNNTDMPANESATVTPRICKENPFNRKASPSPKSKNRPPKGPRPARPPAPGHGFPLIKRKVQSDQFIPVEDIHGEMSQLEKQLDELEQRGVELEKKLRDNPNDEDEEHLLVEWFTLIHEKHLLVRREAELVYTAKQQNLEERQADVEYELRCLLNKPEKDWTEDDKSREQELMAELVTIIEQRNQIINNMDQDRQREEEEDKFMEAVLKKKDFHKEPESHQQRKKSPKFKPIKVLKRLSHKGEPGSSHSPRKEKS</sequence>
<keyword evidence="23" id="KW-1185">Reference proteome</keyword>
<feature type="domain" description="BMERB" evidence="21">
    <location>
        <begin position="308"/>
        <end position="455"/>
    </location>
</feature>
<dbReference type="GO" id="GO:0046872">
    <property type="term" value="F:metal ion binding"/>
    <property type="evidence" value="ECO:0007669"/>
    <property type="project" value="UniProtKB-KW"/>
</dbReference>
<dbReference type="Pfam" id="PF00412">
    <property type="entry name" value="LIM"/>
    <property type="match status" value="1"/>
</dbReference>
<keyword evidence="11 16" id="KW-0440">LIM domain</keyword>
<evidence type="ECO:0000256" key="4">
    <source>
        <dbReference type="ARBA" id="ARBA00004316"/>
    </source>
</evidence>
<feature type="coiled-coil region" evidence="17">
    <location>
        <begin position="318"/>
        <end position="345"/>
    </location>
</feature>
<evidence type="ECO:0000256" key="18">
    <source>
        <dbReference type="SAM" id="MobiDB-lite"/>
    </source>
</evidence>
<accession>A0A665VR42</accession>
<dbReference type="GO" id="GO:0005856">
    <property type="term" value="C:cytoskeleton"/>
    <property type="evidence" value="ECO:0007669"/>
    <property type="project" value="UniProtKB-SubCell"/>
</dbReference>
<evidence type="ECO:0000256" key="17">
    <source>
        <dbReference type="SAM" id="Coils"/>
    </source>
</evidence>
<dbReference type="SUPFAM" id="SSF57716">
    <property type="entry name" value="Glucocorticoid receptor-like (DNA-binding domain)"/>
    <property type="match status" value="1"/>
</dbReference>
<dbReference type="Gene3D" id="2.10.110.10">
    <property type="entry name" value="Cysteine Rich Protein"/>
    <property type="match status" value="1"/>
</dbReference>
<evidence type="ECO:0000256" key="10">
    <source>
        <dbReference type="ARBA" id="ARBA00022833"/>
    </source>
</evidence>
<evidence type="ECO:0000256" key="12">
    <source>
        <dbReference type="ARBA" id="ARBA00023054"/>
    </source>
</evidence>
<feature type="domain" description="Calponin-homology (CH)" evidence="19">
    <location>
        <begin position="2"/>
        <end position="108"/>
    </location>
</feature>
<dbReference type="PROSITE" id="PS50023">
    <property type="entry name" value="LIM_DOMAIN_2"/>
    <property type="match status" value="1"/>
</dbReference>
<feature type="compositionally biased region" description="Polar residues" evidence="18">
    <location>
        <begin position="222"/>
        <end position="234"/>
    </location>
</feature>
<dbReference type="InterPro" id="IPR036872">
    <property type="entry name" value="CH_dom_sf"/>
</dbReference>
<dbReference type="GO" id="GO:0042995">
    <property type="term" value="C:cell projection"/>
    <property type="evidence" value="ECO:0007669"/>
    <property type="project" value="UniProtKB-SubCell"/>
</dbReference>
<feature type="region of interest" description="Disordered" evidence="18">
    <location>
        <begin position="455"/>
        <end position="504"/>
    </location>
</feature>
<reference evidence="22" key="2">
    <citation type="submission" date="2025-08" db="UniProtKB">
        <authorList>
            <consortium name="Ensembl"/>
        </authorList>
    </citation>
    <scope>IDENTIFICATION</scope>
</reference>
<proteinExistence type="predicted"/>
<evidence type="ECO:0000256" key="13">
    <source>
        <dbReference type="ARBA" id="ARBA00023136"/>
    </source>
</evidence>
<keyword evidence="6" id="KW-0963">Cytoplasm</keyword>
<dbReference type="InterPro" id="IPR001781">
    <property type="entry name" value="Znf_LIM"/>
</dbReference>
<keyword evidence="7" id="KW-0597">Phosphoprotein</keyword>
<keyword evidence="5" id="KW-1003">Cell membrane</keyword>